<dbReference type="Gene3D" id="3.20.20.70">
    <property type="entry name" value="Aldolase class I"/>
    <property type="match status" value="1"/>
</dbReference>
<dbReference type="SUPFAM" id="SSF50891">
    <property type="entry name" value="Cyclophilin-like"/>
    <property type="match status" value="1"/>
</dbReference>
<protein>
    <submittedName>
        <fullName evidence="4">DUF871 domain-containing protein</fullName>
    </submittedName>
    <submittedName>
        <fullName evidence="3">Outer surface protein</fullName>
    </submittedName>
</protein>
<reference evidence="4 6" key="2">
    <citation type="submission" date="2018-08" db="EMBL/GenBank/DDBJ databases">
        <title>A genome reference for cultivated species of the human gut microbiota.</title>
        <authorList>
            <person name="Zou Y."/>
            <person name="Xue W."/>
            <person name="Luo G."/>
        </authorList>
    </citation>
    <scope>NUCLEOTIDE SEQUENCE [LARGE SCALE GENOMIC DNA]</scope>
    <source>
        <strain evidence="4 6">TF05-11AC</strain>
    </source>
</reference>
<accession>A0A174K6L9</accession>
<dbReference type="EMBL" id="CYZE01000017">
    <property type="protein sequence ID" value="CUP07754.1"/>
    <property type="molecule type" value="Genomic_DNA"/>
</dbReference>
<dbReference type="InterPro" id="IPR029000">
    <property type="entry name" value="Cyclophilin-like_dom_sf"/>
</dbReference>
<dbReference type="InterPro" id="IPR013785">
    <property type="entry name" value="Aldolase_TIM"/>
</dbReference>
<dbReference type="PANTHER" id="PTHR38435:SF2">
    <property type="entry name" value="DUF871 DOMAIN-CONTAINING PROTEIN"/>
    <property type="match status" value="1"/>
</dbReference>
<name>A0A174K6L9_9FIRM</name>
<dbReference type="InterPro" id="IPR043797">
    <property type="entry name" value="MupG_N"/>
</dbReference>
<dbReference type="PANTHER" id="PTHR38435">
    <property type="match status" value="1"/>
</dbReference>
<dbReference type="EMBL" id="QSSQ01000021">
    <property type="protein sequence ID" value="RGM01777.1"/>
    <property type="molecule type" value="Genomic_DNA"/>
</dbReference>
<dbReference type="Proteomes" id="UP000261257">
    <property type="component" value="Unassembled WGS sequence"/>
</dbReference>
<reference evidence="3 5" key="1">
    <citation type="submission" date="2015-09" db="EMBL/GenBank/DDBJ databases">
        <authorList>
            <consortium name="Pathogen Informatics"/>
        </authorList>
    </citation>
    <scope>NUCLEOTIDE SEQUENCE [LARGE SCALE GENOMIC DNA]</scope>
    <source>
        <strain evidence="3 5">2789STDY5608850</strain>
    </source>
</reference>
<evidence type="ECO:0000259" key="2">
    <source>
        <dbReference type="Pfam" id="PF19200"/>
    </source>
</evidence>
<feature type="domain" description="6-phospho-N-acetylmuramidase N-terminal" evidence="2">
    <location>
        <begin position="3"/>
        <end position="231"/>
    </location>
</feature>
<dbReference type="Proteomes" id="UP000095651">
    <property type="component" value="Unassembled WGS sequence"/>
</dbReference>
<dbReference type="Gene3D" id="2.40.100.10">
    <property type="entry name" value="Cyclophilin-like"/>
    <property type="match status" value="1"/>
</dbReference>
<dbReference type="Pfam" id="PF05913">
    <property type="entry name" value="MupG_C"/>
    <property type="match status" value="1"/>
</dbReference>
<dbReference type="Pfam" id="PF19200">
    <property type="entry name" value="MupG_N"/>
    <property type="match status" value="1"/>
</dbReference>
<dbReference type="InterPro" id="IPR017853">
    <property type="entry name" value="GH"/>
</dbReference>
<sequence length="356" mass="39930">MKTGISLYFSNGVEKNEAIIRKARKAGIRYAFTSMHIPEETGIDYRGDARKLLEQCRDAGINLIVDVSPVTLEKLGCASFDELLSLGITYIRLDFGFTAEETVALSEKFHIVFNASTISQEDIQNWAAAGADFTRFAACHNYYPKPYTGLSLDRVKEMNQRLKILGFTTMAFVPGNSELRGPLCEGLPTVEEHRFSRDEVLLHMLELYQADSDIVLVGDNDVTEEVWTQLAALSKGYVALHADILPGYEFERAVIHHDRPDSSEYVIRSQESRFNCRDRVIAGDTAGEPSGQRLAGKICIANEAYLRYMGELEICRVDMPSDPRVNVIGQVAVKDRKYLPYIREGMGFYLCPADGQ</sequence>
<dbReference type="InterPro" id="IPR043894">
    <property type="entry name" value="MupG_C"/>
</dbReference>
<evidence type="ECO:0000313" key="5">
    <source>
        <dbReference type="Proteomes" id="UP000095651"/>
    </source>
</evidence>
<organism evidence="3 5">
    <name type="scientific">Hungatella hathewayi</name>
    <dbReference type="NCBI Taxonomy" id="154046"/>
    <lineage>
        <taxon>Bacteria</taxon>
        <taxon>Bacillati</taxon>
        <taxon>Bacillota</taxon>
        <taxon>Clostridia</taxon>
        <taxon>Lachnospirales</taxon>
        <taxon>Lachnospiraceae</taxon>
        <taxon>Hungatella</taxon>
    </lineage>
</organism>
<gene>
    <name evidence="4" type="ORF">DXC39_18665</name>
    <name evidence="3" type="ORF">ERS852407_04902</name>
</gene>
<evidence type="ECO:0000313" key="6">
    <source>
        <dbReference type="Proteomes" id="UP000261257"/>
    </source>
</evidence>
<evidence type="ECO:0000313" key="3">
    <source>
        <dbReference type="EMBL" id="CUP07754.1"/>
    </source>
</evidence>
<dbReference type="InterPro" id="IPR008589">
    <property type="entry name" value="MupG"/>
</dbReference>
<feature type="domain" description="6-phospho-N-acetylmuramidase C-terminal" evidence="1">
    <location>
        <begin position="255"/>
        <end position="350"/>
    </location>
</feature>
<dbReference type="RefSeq" id="WP_055659220.1">
    <property type="nucleotide sequence ID" value="NZ_CABIXC010000017.1"/>
</dbReference>
<dbReference type="SUPFAM" id="SSF51445">
    <property type="entry name" value="(Trans)glycosidases"/>
    <property type="match status" value="1"/>
</dbReference>
<evidence type="ECO:0000313" key="4">
    <source>
        <dbReference type="EMBL" id="RGM01777.1"/>
    </source>
</evidence>
<proteinExistence type="predicted"/>
<dbReference type="AlphaFoldDB" id="A0A174K6L9"/>
<evidence type="ECO:0000259" key="1">
    <source>
        <dbReference type="Pfam" id="PF05913"/>
    </source>
</evidence>